<protein>
    <submittedName>
        <fullName evidence="1">Uncharacterized protein</fullName>
    </submittedName>
</protein>
<dbReference type="Proteomes" id="UP001558713">
    <property type="component" value="Unassembled WGS sequence"/>
</dbReference>
<accession>A0ABD1A3X4</accession>
<organism evidence="1 2">
    <name type="scientific">Cardamine amara subsp. amara</name>
    <dbReference type="NCBI Taxonomy" id="228776"/>
    <lineage>
        <taxon>Eukaryota</taxon>
        <taxon>Viridiplantae</taxon>
        <taxon>Streptophyta</taxon>
        <taxon>Embryophyta</taxon>
        <taxon>Tracheophyta</taxon>
        <taxon>Spermatophyta</taxon>
        <taxon>Magnoliopsida</taxon>
        <taxon>eudicotyledons</taxon>
        <taxon>Gunneridae</taxon>
        <taxon>Pentapetalae</taxon>
        <taxon>rosids</taxon>
        <taxon>malvids</taxon>
        <taxon>Brassicales</taxon>
        <taxon>Brassicaceae</taxon>
        <taxon>Cardamineae</taxon>
        <taxon>Cardamine</taxon>
    </lineage>
</organism>
<name>A0ABD1A3X4_CARAN</name>
<dbReference type="InterPro" id="IPR004242">
    <property type="entry name" value="Transposase_21"/>
</dbReference>
<reference evidence="1 2" key="1">
    <citation type="submission" date="2024-04" db="EMBL/GenBank/DDBJ databases">
        <title>Genome assembly C_amara_ONT_v2.</title>
        <authorList>
            <person name="Yant L."/>
            <person name="Moore C."/>
            <person name="Slenker M."/>
        </authorList>
    </citation>
    <scope>NUCLEOTIDE SEQUENCE [LARGE SCALE GENOMIC DNA]</scope>
    <source>
        <tissue evidence="1">Leaf</tissue>
    </source>
</reference>
<evidence type="ECO:0000313" key="2">
    <source>
        <dbReference type="Proteomes" id="UP001558713"/>
    </source>
</evidence>
<gene>
    <name evidence="1" type="ORF">V5N11_010380</name>
</gene>
<dbReference type="AlphaFoldDB" id="A0ABD1A3X4"/>
<dbReference type="Pfam" id="PF02992">
    <property type="entry name" value="Transposase_21"/>
    <property type="match status" value="1"/>
</dbReference>
<dbReference type="EMBL" id="JBANAX010000752">
    <property type="protein sequence ID" value="KAL1194470.1"/>
    <property type="molecule type" value="Genomic_DNA"/>
</dbReference>
<comment type="caution">
    <text evidence="1">The sequence shown here is derived from an EMBL/GenBank/DDBJ whole genome shotgun (WGS) entry which is preliminary data.</text>
</comment>
<proteinExistence type="predicted"/>
<evidence type="ECO:0000313" key="1">
    <source>
        <dbReference type="EMBL" id="KAL1194470.1"/>
    </source>
</evidence>
<keyword evidence="2" id="KW-1185">Reference proteome</keyword>
<sequence length="90" mass="10728">MSGRQYYLWPVIIMPYNLLPGMCMEKEFLFLTILVPGPKHPKRSLDIFLQPSIHELKELWLDNLWEIILSVFPWKDKCISAKVRKENKLV</sequence>